<name>B1BS58_CLOPF</name>
<dbReference type="Proteomes" id="UP000005337">
    <property type="component" value="Unassembled WGS sequence"/>
</dbReference>
<gene>
    <name evidence="1" type="ORF">AC3_0253</name>
</gene>
<accession>B1BS58</accession>
<sequence length="48" mass="5335">MIIPMKKHIYPIGIKKKNGSISIPLGAILEPEIPDIIKQNIPKINGKM</sequence>
<protein>
    <submittedName>
        <fullName evidence="1">Uncharacterized protein</fullName>
    </submittedName>
</protein>
<comment type="caution">
    <text evidence="1">The sequence shown here is derived from an EMBL/GenBank/DDBJ whole genome shotgun (WGS) entry which is preliminary data.</text>
</comment>
<evidence type="ECO:0000313" key="1">
    <source>
        <dbReference type="EMBL" id="EDT15521.1"/>
    </source>
</evidence>
<organism evidence="1 2">
    <name type="scientific">Clostridium perfringens E str. JGS1987</name>
    <dbReference type="NCBI Taxonomy" id="451755"/>
    <lineage>
        <taxon>Bacteria</taxon>
        <taxon>Bacillati</taxon>
        <taxon>Bacillota</taxon>
        <taxon>Clostridia</taxon>
        <taxon>Eubacteriales</taxon>
        <taxon>Clostridiaceae</taxon>
        <taxon>Clostridium</taxon>
    </lineage>
</organism>
<dbReference type="AlphaFoldDB" id="B1BS58"/>
<reference evidence="1 2" key="1">
    <citation type="submission" date="2007-07" db="EMBL/GenBank/DDBJ databases">
        <title>Annotation of Clostridium perfringens E str. JGS1987.</title>
        <authorList>
            <person name="Paulsen I."/>
            <person name="Sebastian Y."/>
        </authorList>
    </citation>
    <scope>NUCLEOTIDE SEQUENCE [LARGE SCALE GENOMIC DNA]</scope>
    <source>
        <strain evidence="2">E str. JGS1987</strain>
    </source>
</reference>
<proteinExistence type="predicted"/>
<dbReference type="EMBL" id="ABDW01000009">
    <property type="protein sequence ID" value="EDT15521.1"/>
    <property type="molecule type" value="Genomic_DNA"/>
</dbReference>
<evidence type="ECO:0000313" key="2">
    <source>
        <dbReference type="Proteomes" id="UP000005337"/>
    </source>
</evidence>